<comment type="catalytic activity">
    <reaction evidence="12">
        <text>3',3'-c-di-AMP + H2O = 5'-O-phosphonoadenylyl-(3'-&gt;5')-adenosine + H(+)</text>
        <dbReference type="Rhea" id="RHEA:54420"/>
        <dbReference type="ChEBI" id="CHEBI:15377"/>
        <dbReference type="ChEBI" id="CHEBI:15378"/>
        <dbReference type="ChEBI" id="CHEBI:71500"/>
        <dbReference type="ChEBI" id="CHEBI:138171"/>
        <dbReference type="EC" id="3.1.4.59"/>
    </reaction>
</comment>
<keyword evidence="10 15" id="KW-0472">Membrane</keyword>
<evidence type="ECO:0000259" key="18">
    <source>
        <dbReference type="PROSITE" id="PS50887"/>
    </source>
</evidence>
<keyword evidence="5 17" id="KW-0812">Transmembrane</keyword>
<comment type="caution">
    <text evidence="19">The sequence shown here is derived from an EMBL/GenBank/DDBJ whole genome shotgun (WGS) entry which is preliminary data.</text>
</comment>
<dbReference type="GO" id="GO:0003676">
    <property type="term" value="F:nucleic acid binding"/>
    <property type="evidence" value="ECO:0007669"/>
    <property type="project" value="UniProtKB-UniRule"/>
</dbReference>
<evidence type="ECO:0000256" key="16">
    <source>
        <dbReference type="PIRSR" id="PIRSR026583-50"/>
    </source>
</evidence>
<dbReference type="InterPro" id="IPR049553">
    <property type="entry name" value="GdpP-like_PAS"/>
</dbReference>
<dbReference type="SUPFAM" id="SSF64182">
    <property type="entry name" value="DHH phosphoesterases"/>
    <property type="match status" value="1"/>
</dbReference>
<protein>
    <recommendedName>
        <fullName evidence="14 15">Cyclic-di-AMP phosphodiesterase</fullName>
        <ecNumber evidence="15">3.1.4.-</ecNumber>
    </recommendedName>
</protein>
<name>A0A2K4FB08_9STAP</name>
<comment type="cofactor">
    <cofactor evidence="1">
        <name>heme b</name>
        <dbReference type="ChEBI" id="CHEBI:60344"/>
    </cofactor>
</comment>
<keyword evidence="4" id="KW-0349">Heme</keyword>
<reference evidence="19 20" key="1">
    <citation type="submission" date="2017-08" db="EMBL/GenBank/DDBJ databases">
        <title>Draft genome sequences of 64 type strains of genus Staph aureus.</title>
        <authorList>
            <person name="Cole K."/>
            <person name="Golubchik T."/>
            <person name="Russell J."/>
            <person name="Foster D."/>
            <person name="Llewelyn M."/>
            <person name="Wilson D."/>
            <person name="Crook D."/>
            <person name="Paul J."/>
        </authorList>
    </citation>
    <scope>NUCLEOTIDE SEQUENCE [LARGE SCALE GENOMIC DNA]</scope>
    <source>
        <strain evidence="19 20">DSM 29875</strain>
    </source>
</reference>
<dbReference type="PIRSF" id="PIRSF026583">
    <property type="entry name" value="YybT"/>
    <property type="match status" value="1"/>
</dbReference>
<dbReference type="Pfam" id="PF02272">
    <property type="entry name" value="DHHA1"/>
    <property type="match status" value="1"/>
</dbReference>
<evidence type="ECO:0000256" key="15">
    <source>
        <dbReference type="PIRNR" id="PIRNR026583"/>
    </source>
</evidence>
<keyword evidence="3 15" id="KW-1003">Cell membrane</keyword>
<dbReference type="SMART" id="SM00267">
    <property type="entry name" value="GGDEF"/>
    <property type="match status" value="1"/>
</dbReference>
<gene>
    <name evidence="19" type="ORF">CD039_10795</name>
</gene>
<dbReference type="InterPro" id="IPR051319">
    <property type="entry name" value="Oligoribo/pAp-PDE_c-di-AMP_PDE"/>
</dbReference>
<feature type="binding site" evidence="16">
    <location>
        <position position="418"/>
    </location>
    <ligand>
        <name>Mn(2+)</name>
        <dbReference type="ChEBI" id="CHEBI:29035"/>
        <label>1</label>
    </ligand>
</feature>
<dbReference type="AlphaFoldDB" id="A0A2K4FB08"/>
<keyword evidence="20" id="KW-1185">Reference proteome</keyword>
<evidence type="ECO:0000313" key="20">
    <source>
        <dbReference type="Proteomes" id="UP000242712"/>
    </source>
</evidence>
<comment type="cofactor">
    <cofactor evidence="16">
        <name>Mn(2+)</name>
        <dbReference type="ChEBI" id="CHEBI:29035"/>
    </cofactor>
    <text evidence="16">For phosphodiesterase activity, probably binds 2 Mn(2+) per subunit.</text>
</comment>
<comment type="function">
    <text evidence="15">Has phosphodiesterase (PDE) activity against cyclic-di-AMP (c-di-AMP).</text>
</comment>
<dbReference type="Gene3D" id="3.30.450.20">
    <property type="entry name" value="PAS domain"/>
    <property type="match status" value="1"/>
</dbReference>
<dbReference type="OrthoDB" id="9759476at2"/>
<dbReference type="Gene3D" id="3.90.1640.10">
    <property type="entry name" value="inorganic pyrophosphatase (n-terminal core)"/>
    <property type="match status" value="1"/>
</dbReference>
<dbReference type="GO" id="GO:0016787">
    <property type="term" value="F:hydrolase activity"/>
    <property type="evidence" value="ECO:0007669"/>
    <property type="project" value="UniProtKB-UniRule"/>
</dbReference>
<dbReference type="GO" id="GO:0046872">
    <property type="term" value="F:metal ion binding"/>
    <property type="evidence" value="ECO:0007669"/>
    <property type="project" value="UniProtKB-KW"/>
</dbReference>
<accession>A0A2K4FB08</accession>
<keyword evidence="11 16" id="KW-0464">Manganese</keyword>
<evidence type="ECO:0000256" key="11">
    <source>
        <dbReference type="ARBA" id="ARBA00023211"/>
    </source>
</evidence>
<evidence type="ECO:0000256" key="12">
    <source>
        <dbReference type="ARBA" id="ARBA00051753"/>
    </source>
</evidence>
<dbReference type="PANTHER" id="PTHR47618:SF2">
    <property type="entry name" value="CYCLIC-DI-AMP PHOSPHODIESTERASE GDPP"/>
    <property type="match status" value="1"/>
</dbReference>
<dbReference type="FunFam" id="3.90.1640.10:FF:000002">
    <property type="entry name" value="Cyclic-di-AMP phosphodiesterase"/>
    <property type="match status" value="1"/>
</dbReference>
<feature type="domain" description="GGDEF" evidence="18">
    <location>
        <begin position="171"/>
        <end position="299"/>
    </location>
</feature>
<feature type="binding site" evidence="16">
    <location>
        <position position="343"/>
    </location>
    <ligand>
        <name>Mn(2+)</name>
        <dbReference type="ChEBI" id="CHEBI:29035"/>
        <label>1</label>
    </ligand>
</feature>
<evidence type="ECO:0000256" key="14">
    <source>
        <dbReference type="ARBA" id="ARBA00066839"/>
    </source>
</evidence>
<dbReference type="GeneID" id="98298828"/>
<evidence type="ECO:0000256" key="10">
    <source>
        <dbReference type="ARBA" id="ARBA00023136"/>
    </source>
</evidence>
<dbReference type="GO" id="GO:0005886">
    <property type="term" value="C:plasma membrane"/>
    <property type="evidence" value="ECO:0007669"/>
    <property type="project" value="UniProtKB-SubCell"/>
</dbReference>
<keyword evidence="7 15" id="KW-0378">Hydrolase</keyword>
<dbReference type="GO" id="GO:0106409">
    <property type="term" value="F:cyclic-di-AMP phosphodiesterase activity"/>
    <property type="evidence" value="ECO:0007669"/>
    <property type="project" value="UniProtKB-EC"/>
</dbReference>
<evidence type="ECO:0000256" key="9">
    <source>
        <dbReference type="ARBA" id="ARBA00023004"/>
    </source>
</evidence>
<dbReference type="PROSITE" id="PS50887">
    <property type="entry name" value="GGDEF"/>
    <property type="match status" value="1"/>
</dbReference>
<dbReference type="InterPro" id="IPR014528">
    <property type="entry name" value="GdpP/PdeA"/>
</dbReference>
<evidence type="ECO:0000256" key="17">
    <source>
        <dbReference type="SAM" id="Phobius"/>
    </source>
</evidence>
<evidence type="ECO:0000256" key="5">
    <source>
        <dbReference type="ARBA" id="ARBA00022692"/>
    </source>
</evidence>
<dbReference type="InterPro" id="IPR001667">
    <property type="entry name" value="DDH_dom"/>
</dbReference>
<dbReference type="RefSeq" id="WP_103372320.1">
    <property type="nucleotide sequence ID" value="NZ_CBCRVO010000002.1"/>
</dbReference>
<feature type="transmembrane region" description="Helical" evidence="17">
    <location>
        <begin position="34"/>
        <end position="54"/>
    </location>
</feature>
<evidence type="ECO:0000256" key="7">
    <source>
        <dbReference type="ARBA" id="ARBA00022801"/>
    </source>
</evidence>
<dbReference type="EMBL" id="PPPX01000016">
    <property type="protein sequence ID" value="POA08548.1"/>
    <property type="molecule type" value="Genomic_DNA"/>
</dbReference>
<keyword evidence="9" id="KW-0408">Iron</keyword>
<feature type="binding site" evidence="16">
    <location>
        <position position="442"/>
    </location>
    <ligand>
        <name>Mn(2+)</name>
        <dbReference type="ChEBI" id="CHEBI:29035"/>
        <label>2</label>
    </ligand>
</feature>
<comment type="subcellular location">
    <subcellularLocation>
        <location evidence="2">Cell membrane</location>
        <topology evidence="2">Multi-pass membrane protein</topology>
    </subcellularLocation>
</comment>
<organism evidence="19 20">
    <name type="scientific">Staphylococcus argensis</name>
    <dbReference type="NCBI Taxonomy" id="1607738"/>
    <lineage>
        <taxon>Bacteria</taxon>
        <taxon>Bacillati</taxon>
        <taxon>Bacillota</taxon>
        <taxon>Bacilli</taxon>
        <taxon>Bacillales</taxon>
        <taxon>Staphylococcaceae</taxon>
        <taxon>Staphylococcus</taxon>
    </lineage>
</organism>
<dbReference type="InterPro" id="IPR038763">
    <property type="entry name" value="DHH_sf"/>
</dbReference>
<evidence type="ECO:0000256" key="6">
    <source>
        <dbReference type="ARBA" id="ARBA00022723"/>
    </source>
</evidence>
<evidence type="ECO:0000256" key="3">
    <source>
        <dbReference type="ARBA" id="ARBA00022475"/>
    </source>
</evidence>
<sequence>MNRQSTKQALILPFVLMLLTGIAIVIAWFVINQIFATVLAIILVVMAIVSIILIRKALNKMDHYVDDLSGHISAGSNTAIKELPIGMIILDDNENIEWMNKFMSERAERNVISDPVNEVYPNILKQLEKTQEIEIEDNGYHYRVRYAEEEGVLYFFDITEEVKTNELYEESKPIIATLFLDNYDEITQNMNDTQRSEINSMVTRVISRWASEYNIYFKRYSSDQFVAYLNQRILNEVEDSNFDILSQLREKSVGYRAQLTLSIGVGEGSENLIDLGELSQSGLDLALGRGGDQVAIKHINGNVRFYGGKTDPMEKRTRVRARVISHALKDILMEGDKVIVMGHKRPDLDAIGAAIGVTRFAMMNNLDAYVVLNDSDIDPTLRRVMNAVDEKPELKERFITSDEAWDIMTSKTTLVVVDTHKPEMVLDENILNKSNRKVVIDHHRRGESFISSPLLVYMEPYASSTAELVTELLEYQPTEQRLTRLESTVMFAGIIVDTRNFTLRTGSRTFDAASYLRAHGADTILTQHFLKDDIDTYINRTELIRTVELQDHGVAIAHGPDDKIYHPVTVAQAADELLSLDGVEASYVVARREDNLIGMSARSLGAINVQLTMEALGGGGHLTNAATQLKDLTVEEAIEQLQQAITEQMSRSEDA</sequence>
<feature type="binding site" evidence="16">
    <location>
        <position position="497"/>
    </location>
    <ligand>
        <name>Mn(2+)</name>
        <dbReference type="ChEBI" id="CHEBI:29035"/>
        <label>2</label>
    </ligand>
</feature>
<proteinExistence type="inferred from homology"/>
<keyword evidence="6 16" id="KW-0479">Metal-binding</keyword>
<dbReference type="Pfam" id="PF24898">
    <property type="entry name" value="GGDEF_GdpP"/>
    <property type="match status" value="1"/>
</dbReference>
<dbReference type="Pfam" id="PF21370">
    <property type="entry name" value="PAS_GdpP"/>
    <property type="match status" value="1"/>
</dbReference>
<feature type="binding site" evidence="16">
    <location>
        <position position="349"/>
    </location>
    <ligand>
        <name>Mn(2+)</name>
        <dbReference type="ChEBI" id="CHEBI:29035"/>
        <label>2</label>
    </ligand>
</feature>
<dbReference type="InterPro" id="IPR003156">
    <property type="entry name" value="DHHA1_dom"/>
</dbReference>
<feature type="binding site" evidence="16">
    <location>
        <position position="418"/>
    </location>
    <ligand>
        <name>Mn(2+)</name>
        <dbReference type="ChEBI" id="CHEBI:29035"/>
        <label>2</label>
    </ligand>
</feature>
<dbReference type="PANTHER" id="PTHR47618">
    <property type="entry name" value="BIFUNCTIONAL OLIGORIBONUCLEASE AND PAP PHOSPHATASE NRNA"/>
    <property type="match status" value="1"/>
</dbReference>
<dbReference type="Gene3D" id="3.10.310.30">
    <property type="match status" value="1"/>
</dbReference>
<keyword evidence="8 17" id="KW-1133">Transmembrane helix</keyword>
<dbReference type="FunFam" id="3.10.310.30:FF:000002">
    <property type="entry name" value="Cyclic-di-AMP phosphodiesterase"/>
    <property type="match status" value="1"/>
</dbReference>
<evidence type="ECO:0000256" key="13">
    <source>
        <dbReference type="ARBA" id="ARBA00061474"/>
    </source>
</evidence>
<feature type="transmembrane region" description="Helical" evidence="17">
    <location>
        <begin position="9"/>
        <end position="28"/>
    </location>
</feature>
<evidence type="ECO:0000256" key="2">
    <source>
        <dbReference type="ARBA" id="ARBA00004651"/>
    </source>
</evidence>
<dbReference type="Pfam" id="PF01368">
    <property type="entry name" value="DHH"/>
    <property type="match status" value="1"/>
</dbReference>
<evidence type="ECO:0000313" key="19">
    <source>
        <dbReference type="EMBL" id="POA08548.1"/>
    </source>
</evidence>
<evidence type="ECO:0000256" key="8">
    <source>
        <dbReference type="ARBA" id="ARBA00022989"/>
    </source>
</evidence>
<comment type="similarity">
    <text evidence="13 15">Belongs to the GdpP/PdeA phosphodiesterase family.</text>
</comment>
<feature type="binding site" evidence="16">
    <location>
        <position position="347"/>
    </location>
    <ligand>
        <name>Mn(2+)</name>
        <dbReference type="ChEBI" id="CHEBI:29035"/>
        <label>1</label>
    </ligand>
</feature>
<dbReference type="EC" id="3.1.4.-" evidence="15"/>
<evidence type="ECO:0000256" key="4">
    <source>
        <dbReference type="ARBA" id="ARBA00022617"/>
    </source>
</evidence>
<dbReference type="InterPro" id="IPR000160">
    <property type="entry name" value="GGDEF_dom"/>
</dbReference>
<dbReference type="Proteomes" id="UP000242712">
    <property type="component" value="Unassembled WGS sequence"/>
</dbReference>
<evidence type="ECO:0000256" key="1">
    <source>
        <dbReference type="ARBA" id="ARBA00001970"/>
    </source>
</evidence>